<keyword evidence="11" id="KW-0479">Metal-binding</keyword>
<dbReference type="eggNOG" id="KOG2292">
    <property type="taxonomic scope" value="Eukaryota"/>
</dbReference>
<reference evidence="28" key="1">
    <citation type="submission" date="2011-02" db="EMBL/GenBank/DDBJ databases">
        <title>The Genome Sequence of Capsaspora owczarzaki ATCC 30864.</title>
        <authorList>
            <person name="Russ C."/>
            <person name="Cuomo C."/>
            <person name="Burger G."/>
            <person name="Gray M.W."/>
            <person name="Holland P.W.H."/>
            <person name="King N."/>
            <person name="Lang F.B.F."/>
            <person name="Roger A.J."/>
            <person name="Ruiz-Trillo I."/>
            <person name="Young S.K."/>
            <person name="Zeng Q."/>
            <person name="Gargeya S."/>
            <person name="Alvarado L."/>
            <person name="Berlin A."/>
            <person name="Chapman S.B."/>
            <person name="Chen Z."/>
            <person name="Freedman E."/>
            <person name="Gellesch M."/>
            <person name="Goldberg J."/>
            <person name="Griggs A."/>
            <person name="Gujja S."/>
            <person name="Heilman E."/>
            <person name="Heiman D."/>
            <person name="Howarth C."/>
            <person name="Mehta T."/>
            <person name="Neiman D."/>
            <person name="Pearson M."/>
            <person name="Roberts A."/>
            <person name="Saif S."/>
            <person name="Shea T."/>
            <person name="Shenoy N."/>
            <person name="Sisk P."/>
            <person name="Stolte C."/>
            <person name="Sykes S."/>
            <person name="White J."/>
            <person name="Yandava C."/>
            <person name="Haas B."/>
            <person name="Nusbaum C."/>
            <person name="Birren B."/>
        </authorList>
    </citation>
    <scope>NUCLEOTIDE SEQUENCE</scope>
    <source>
        <strain evidence="28">ATCC 30864</strain>
    </source>
</reference>
<dbReference type="GO" id="GO:0043687">
    <property type="term" value="P:post-translational protein modification"/>
    <property type="evidence" value="ECO:0007669"/>
    <property type="project" value="TreeGrafter"/>
</dbReference>
<dbReference type="GO" id="GO:0004579">
    <property type="term" value="F:dolichyl-diphosphooligosaccharide-protein glycotransferase activity"/>
    <property type="evidence" value="ECO:0007669"/>
    <property type="project" value="UniProtKB-EC"/>
</dbReference>
<keyword evidence="17 25" id="KW-0472">Membrane</keyword>
<evidence type="ECO:0000256" key="1">
    <source>
        <dbReference type="ARBA" id="ARBA00001936"/>
    </source>
</evidence>
<keyword evidence="10 25" id="KW-0812">Transmembrane</keyword>
<evidence type="ECO:0000256" key="13">
    <source>
        <dbReference type="ARBA" id="ARBA00022737"/>
    </source>
</evidence>
<evidence type="ECO:0000256" key="24">
    <source>
        <dbReference type="SAM" id="MobiDB-lite"/>
    </source>
</evidence>
<evidence type="ECO:0000256" key="16">
    <source>
        <dbReference type="ARBA" id="ARBA00022989"/>
    </source>
</evidence>
<keyword evidence="15" id="KW-0460">Magnesium</keyword>
<dbReference type="PANTHER" id="PTHR13872">
    <property type="entry name" value="DOLICHYL-DIPHOSPHOOLIGOSACCHARIDE--PROTEIN GLYCOSYLTRANSFERASE SUBUNIT"/>
    <property type="match status" value="1"/>
</dbReference>
<dbReference type="EMBL" id="KE346360">
    <property type="protein sequence ID" value="KJE88440.1"/>
    <property type="molecule type" value="Genomic_DNA"/>
</dbReference>
<dbReference type="InParanoid" id="A0A0D2WGB8"/>
<dbReference type="GO" id="GO:0046872">
    <property type="term" value="F:metal ion binding"/>
    <property type="evidence" value="ECO:0007669"/>
    <property type="project" value="UniProtKB-KW"/>
</dbReference>
<evidence type="ECO:0000256" key="18">
    <source>
        <dbReference type="ARBA" id="ARBA00023180"/>
    </source>
</evidence>
<dbReference type="InterPro" id="IPR048999">
    <property type="entry name" value="STT3-PglB_core"/>
</dbReference>
<dbReference type="GO" id="GO:0018279">
    <property type="term" value="P:protein N-linked glycosylation via asparagine"/>
    <property type="evidence" value="ECO:0007669"/>
    <property type="project" value="TreeGrafter"/>
</dbReference>
<keyword evidence="14" id="KW-0256">Endoplasmic reticulum</keyword>
<dbReference type="PROSITE" id="PS51352">
    <property type="entry name" value="THIOREDOXIN_2"/>
    <property type="match status" value="1"/>
</dbReference>
<evidence type="ECO:0000256" key="21">
    <source>
        <dbReference type="ARBA" id="ARBA00048829"/>
    </source>
</evidence>
<feature type="transmembrane region" description="Helical" evidence="25">
    <location>
        <begin position="314"/>
        <end position="335"/>
    </location>
</feature>
<dbReference type="CDD" id="cd03001">
    <property type="entry name" value="PDI_a_P5"/>
    <property type="match status" value="1"/>
</dbReference>
<comment type="cofactor">
    <cofactor evidence="1">
        <name>Mn(2+)</name>
        <dbReference type="ChEBI" id="CHEBI:29035"/>
    </cofactor>
</comment>
<evidence type="ECO:0000256" key="19">
    <source>
        <dbReference type="ARBA" id="ARBA00023211"/>
    </source>
</evidence>
<feature type="compositionally biased region" description="Low complexity" evidence="24">
    <location>
        <begin position="789"/>
        <end position="803"/>
    </location>
</feature>
<feature type="transmembrane region" description="Helical" evidence="25">
    <location>
        <begin position="490"/>
        <end position="511"/>
    </location>
</feature>
<sequence length="1068" mass="116421">MAPVVAASKPAAAASSRLQAFKSLDFLNQADTLLTLSILGLAGLLAFLVRLFAVIRFESVIHEFDPYFNFRSTKYLVEEGFANFNNWFDDKAWYPLGRIVGGTIYPGLMVTAAIIHNFLHAINITIDIRNVCVFIAPLFSGFTVVVTYYLTKELRDKSAGLVAAVMIAIVPGYISRSVAGSYDNEAIAIFCLLLTYTLWIKAVKTGSLFWSGLSALGYFYMVSAWGGYVFIINLIPLHVLTLLLTGRFSHRVYVAYSTMYALGTLLSMQIYFVGFQPVLTSEHMAALGVFGLVQLTAFTNYVRSNLSPEQFNALFRSVILVIGGALLAVGAVLTASGKIAPLTGRFYSLLDPTYAKDNIPIIASVSEHQPTTWASFFFDLQFLCILFPVGLYYCFQGLTDANIFIILYGVTSIYFAGVMVRLMLVLAPVACVLGAIAISTTLQAFIKNIDLSEPLVIFSFSSSASGASAPAKKEKSSTGAQLNYRGRSEVSIIAVAFLTLILGSYVFHSTWVTSEAYSSPSIVLAARGSGADRVIFDDFREAYYWLRQNTPKDARIMSWWDYGYQITAMADRTVLVDNNTWNNTHIARVGKAMASDEDTAYEIMRELDVDYVLVIFGALTGYSSDDINKFLWMVRIGGSCDPTIKEKDYFSTNGEYRIDREGSPTMLNSLMYKLSYYRYGSVMTEYNKPSGYDRVRNAEIGNKDFELTSLAPEWSKAASALKGIVRVGAVNMDEHQSVGSPYGITGFPTIKLFGADKASPVDYKNARTASAITDFALQQAKATVTARLGGKSSSSSSSSSSGSGSAGGKQAVVELTDANFAELVLNSQDVWLVEFFAPWCGHCKNLAPIWEAAAKKLDGKVKVGALDATVHSSTAGRYNIKGYPTIKVFGADKANPSDYQGGRSENDIVQAALERLEEMAPPPEVHQLVSQAVWDKECASKQLCVVAFLPDILDSGATGRNNYIATIQASADKHKSRSWGYVWAESNAQSALEQAVNVGGSGYPALVAISPKKNRYAQLIGALNEKNLSSFLTRLQNSKESTAALTLPAIATGARWDGKDGVPPSEEL</sequence>
<feature type="transmembrane region" description="Helical" evidence="25">
    <location>
        <begin position="32"/>
        <end position="55"/>
    </location>
</feature>
<keyword evidence="18" id="KW-0325">Glycoprotein</keyword>
<keyword evidence="8" id="KW-0328">Glycosyltransferase</keyword>
<evidence type="ECO:0000256" key="8">
    <source>
        <dbReference type="ARBA" id="ARBA00022676"/>
    </source>
</evidence>
<evidence type="ECO:0000313" key="27">
    <source>
        <dbReference type="EMBL" id="KJE88440.1"/>
    </source>
</evidence>
<protein>
    <recommendedName>
        <fullName evidence="20">Dolichyl-diphosphooligosaccharide--protein glycosyltransferase subunit STT3A</fullName>
        <ecNumber evidence="7">2.4.99.18</ecNumber>
    </recommendedName>
</protein>
<comment type="subunit">
    <text evidence="22">Component of the oligosaccharyltransferase (OST) complex. There are 2 OST complexes, OST-A and OST-B, which contain STT3A or STT3B as catalytic subunit, respectively. OST-A and OST-B contain common core subunits RPN1, RPN2, OST48, OST4, DAD1 and TMEM258, and OST-A contains DC2/OSTC and KRTCAP2/KCP2 specific accessory subunits. OST-A complex assembly occurs through the formation of 3 subcomplexes. Subcomplex 1 contains RPN1 and TMEM258, subcomplex 2 contains the OST-A-specific subunits STT3A, DC2/OSTC, and KCP2 as well as the core subunit OST4, and subcomplex 3 contains RPN2, DAD1, and OST48. The OST-A complex can form stable complexes with the Sec61 complex or with both the Sec61 and TRAP complexes.</text>
</comment>
<dbReference type="PROSITE" id="PS00194">
    <property type="entry name" value="THIOREDOXIN_1"/>
    <property type="match status" value="1"/>
</dbReference>
<dbReference type="GO" id="GO:0003756">
    <property type="term" value="F:protein disulfide isomerase activity"/>
    <property type="evidence" value="ECO:0007669"/>
    <property type="project" value="InterPro"/>
</dbReference>
<keyword evidence="28" id="KW-1185">Reference proteome</keyword>
<dbReference type="SUPFAM" id="SSF52833">
    <property type="entry name" value="Thioredoxin-like"/>
    <property type="match status" value="3"/>
</dbReference>
<evidence type="ECO:0000256" key="9">
    <source>
        <dbReference type="ARBA" id="ARBA00022679"/>
    </source>
</evidence>
<evidence type="ECO:0000256" key="4">
    <source>
        <dbReference type="ARBA" id="ARBA00004922"/>
    </source>
</evidence>
<organism evidence="27 28">
    <name type="scientific">Capsaspora owczarzaki (strain ATCC 30864)</name>
    <dbReference type="NCBI Taxonomy" id="595528"/>
    <lineage>
        <taxon>Eukaryota</taxon>
        <taxon>Filasterea</taxon>
        <taxon>Capsaspora</taxon>
    </lineage>
</organism>
<proteinExistence type="inferred from homology"/>
<keyword evidence="12" id="KW-0732">Signal</keyword>
<evidence type="ECO:0000256" key="17">
    <source>
        <dbReference type="ARBA" id="ARBA00023136"/>
    </source>
</evidence>
<dbReference type="AlphaFoldDB" id="A0A0D2WGB8"/>
<dbReference type="Pfam" id="PF24541">
    <property type="entry name" value="Thioredox_PDIA6_C"/>
    <property type="match status" value="1"/>
</dbReference>
<dbReference type="InterPro" id="IPR017937">
    <property type="entry name" value="Thioredoxin_CS"/>
</dbReference>
<comment type="pathway">
    <text evidence="4">Protein modification; protein glycosylation.</text>
</comment>
<dbReference type="Gene3D" id="3.40.50.12610">
    <property type="match status" value="1"/>
</dbReference>
<keyword evidence="16 25" id="KW-1133">Transmembrane helix</keyword>
<dbReference type="GO" id="GO:0005789">
    <property type="term" value="C:endoplasmic reticulum membrane"/>
    <property type="evidence" value="ECO:0007669"/>
    <property type="project" value="UniProtKB-SubCell"/>
</dbReference>
<dbReference type="FunFam" id="3.40.50.12610:FF:000002">
    <property type="entry name" value="dolichyl-diphosphooligosaccharide--protein glycosyltransferase subunit STT3A"/>
    <property type="match status" value="1"/>
</dbReference>
<evidence type="ECO:0000259" key="26">
    <source>
        <dbReference type="PROSITE" id="PS51352"/>
    </source>
</evidence>
<dbReference type="InterPro" id="IPR005788">
    <property type="entry name" value="PDI_thioredoxin-like_dom"/>
</dbReference>
<dbReference type="PANTHER" id="PTHR13872:SF43">
    <property type="entry name" value="DOLICHYL-DIPHOSPHOOLIGOSACCHARIDE--PROTEIN GLYCOSYLTRANSFERASE SUBUNIT STT3A"/>
    <property type="match status" value="1"/>
</dbReference>
<evidence type="ECO:0000256" key="25">
    <source>
        <dbReference type="SAM" id="Phobius"/>
    </source>
</evidence>
<evidence type="ECO:0000256" key="10">
    <source>
        <dbReference type="ARBA" id="ARBA00022692"/>
    </source>
</evidence>
<evidence type="ECO:0000256" key="12">
    <source>
        <dbReference type="ARBA" id="ARBA00022729"/>
    </source>
</evidence>
<feature type="transmembrane region" description="Helical" evidence="25">
    <location>
        <begin position="373"/>
        <end position="394"/>
    </location>
</feature>
<evidence type="ECO:0000256" key="6">
    <source>
        <dbReference type="ARBA" id="ARBA00010810"/>
    </source>
</evidence>
<comment type="cofactor">
    <cofactor evidence="2">
        <name>Mg(2+)</name>
        <dbReference type="ChEBI" id="CHEBI:18420"/>
    </cofactor>
</comment>
<feature type="domain" description="Thioredoxin" evidence="26">
    <location>
        <begin position="786"/>
        <end position="918"/>
    </location>
</feature>
<dbReference type="Pfam" id="PF02516">
    <property type="entry name" value="STT3"/>
    <property type="match status" value="1"/>
</dbReference>
<feature type="transmembrane region" description="Helical" evidence="25">
    <location>
        <begin position="215"/>
        <end position="240"/>
    </location>
</feature>
<dbReference type="STRING" id="595528.A0A0D2WGB8"/>
<dbReference type="Proteomes" id="UP000008743">
    <property type="component" value="Unassembled WGS sequence"/>
</dbReference>
<dbReference type="Gene3D" id="3.40.30.10">
    <property type="entry name" value="Glutaredoxin"/>
    <property type="match status" value="2"/>
</dbReference>
<evidence type="ECO:0000256" key="14">
    <source>
        <dbReference type="ARBA" id="ARBA00022824"/>
    </source>
</evidence>
<dbReference type="Pfam" id="PF00085">
    <property type="entry name" value="Thioredoxin"/>
    <property type="match status" value="2"/>
</dbReference>
<evidence type="ECO:0000313" key="28">
    <source>
        <dbReference type="Proteomes" id="UP000008743"/>
    </source>
</evidence>
<feature type="transmembrane region" description="Helical" evidence="25">
    <location>
        <begin position="252"/>
        <end position="272"/>
    </location>
</feature>
<keyword evidence="13" id="KW-0677">Repeat</keyword>
<dbReference type="InterPro" id="IPR036249">
    <property type="entry name" value="Thioredoxin-like_sf"/>
</dbReference>
<dbReference type="EC" id="2.4.99.18" evidence="7"/>
<dbReference type="PRINTS" id="PR00421">
    <property type="entry name" value="THIOREDOXIN"/>
</dbReference>
<evidence type="ECO:0000256" key="7">
    <source>
        <dbReference type="ARBA" id="ARBA00012605"/>
    </source>
</evidence>
<dbReference type="InterPro" id="IPR013766">
    <property type="entry name" value="Thioredoxin_domain"/>
</dbReference>
<dbReference type="InterPro" id="IPR048307">
    <property type="entry name" value="STT3_N"/>
</dbReference>
<evidence type="ECO:0000256" key="20">
    <source>
        <dbReference type="ARBA" id="ARBA00040922"/>
    </source>
</evidence>
<evidence type="ECO:0000256" key="23">
    <source>
        <dbReference type="RuleBase" id="RU004208"/>
    </source>
</evidence>
<comment type="similarity">
    <text evidence="5 23">Belongs to the protein disulfide isomerase family.</text>
</comment>
<evidence type="ECO:0000256" key="15">
    <source>
        <dbReference type="ARBA" id="ARBA00022842"/>
    </source>
</evidence>
<keyword evidence="9 27" id="KW-0808">Transferase</keyword>
<evidence type="ECO:0000256" key="2">
    <source>
        <dbReference type="ARBA" id="ARBA00001946"/>
    </source>
</evidence>
<feature type="transmembrane region" description="Helical" evidence="25">
    <location>
        <begin position="157"/>
        <end position="174"/>
    </location>
</feature>
<dbReference type="InterPro" id="IPR057305">
    <property type="entry name" value="Thioredox_PDIA6_C"/>
</dbReference>
<accession>A0A0D2WGB8</accession>
<comment type="subcellular location">
    <subcellularLocation>
        <location evidence="3">Endoplasmic reticulum membrane</location>
        <topology evidence="3">Multi-pass membrane protein</topology>
    </subcellularLocation>
</comment>
<dbReference type="Pfam" id="PF21436">
    <property type="entry name" value="STT3-PglB_core"/>
    <property type="match status" value="1"/>
</dbReference>
<feature type="transmembrane region" description="Helical" evidence="25">
    <location>
        <begin position="426"/>
        <end position="446"/>
    </location>
</feature>
<evidence type="ECO:0000256" key="22">
    <source>
        <dbReference type="ARBA" id="ARBA00062993"/>
    </source>
</evidence>
<dbReference type="UniPathway" id="UPA00378"/>
<dbReference type="PhylomeDB" id="A0A0D2WGB8"/>
<name>A0A0D2WGB8_CAPO3</name>
<feature type="transmembrane region" description="Helical" evidence="25">
    <location>
        <begin position="284"/>
        <end position="302"/>
    </location>
</feature>
<comment type="similarity">
    <text evidence="6">Belongs to the STT3 family.</text>
</comment>
<gene>
    <name evidence="27" type="ORF">CAOG_009270</name>
</gene>
<comment type="catalytic activity">
    <reaction evidence="21">
        <text>a di-trans,poly-cis-dolichyl diphosphooligosaccharide + L-asparaginyl-[protein] = N(4)-(oligosaccharide-(1-&gt;4)-N-acetyl-beta-D-glucosaminyl-(1-&gt;4)-N-acetyl-beta-D-glucosaminyl)-L-asparaginyl-[protein] + a di-trans,poly-cis-dolichyl diphosphate + H(+)</text>
        <dbReference type="Rhea" id="RHEA:22980"/>
        <dbReference type="Rhea" id="RHEA-COMP:12804"/>
        <dbReference type="Rhea" id="RHEA-COMP:12805"/>
        <dbReference type="Rhea" id="RHEA-COMP:19506"/>
        <dbReference type="Rhea" id="RHEA-COMP:19509"/>
        <dbReference type="ChEBI" id="CHEBI:15378"/>
        <dbReference type="ChEBI" id="CHEBI:50347"/>
        <dbReference type="ChEBI" id="CHEBI:57497"/>
        <dbReference type="ChEBI" id="CHEBI:57570"/>
        <dbReference type="ChEBI" id="CHEBI:132529"/>
        <dbReference type="EC" id="2.4.99.18"/>
    </reaction>
</comment>
<evidence type="ECO:0000256" key="5">
    <source>
        <dbReference type="ARBA" id="ARBA00006347"/>
    </source>
</evidence>
<keyword evidence="19" id="KW-0464">Manganese</keyword>
<dbReference type="NCBIfam" id="TIGR01126">
    <property type="entry name" value="pdi_dom"/>
    <property type="match status" value="1"/>
</dbReference>
<feature type="transmembrane region" description="Helical" evidence="25">
    <location>
        <begin position="131"/>
        <end position="151"/>
    </location>
</feature>
<feature type="transmembrane region" description="Helical" evidence="25">
    <location>
        <begin position="186"/>
        <end position="203"/>
    </location>
</feature>
<feature type="transmembrane region" description="Helical" evidence="25">
    <location>
        <begin position="401"/>
        <end position="420"/>
    </location>
</feature>
<evidence type="ECO:0000256" key="11">
    <source>
        <dbReference type="ARBA" id="ARBA00022723"/>
    </source>
</evidence>
<dbReference type="InterPro" id="IPR003674">
    <property type="entry name" value="Oligo_trans_STT3"/>
</dbReference>
<evidence type="ECO:0000256" key="3">
    <source>
        <dbReference type="ARBA" id="ARBA00004477"/>
    </source>
</evidence>
<dbReference type="eggNOG" id="KOG0191">
    <property type="taxonomic scope" value="Eukaryota"/>
</dbReference>
<dbReference type="OrthoDB" id="10264505at2759"/>
<feature type="region of interest" description="Disordered" evidence="24">
    <location>
        <begin position="788"/>
        <end position="808"/>
    </location>
</feature>
<feature type="transmembrane region" description="Helical" evidence="25">
    <location>
        <begin position="99"/>
        <end position="119"/>
    </location>
</feature>